<dbReference type="Proteomes" id="UP000002630">
    <property type="component" value="Unassembled WGS sequence"/>
</dbReference>
<feature type="compositionally biased region" description="Acidic residues" evidence="1">
    <location>
        <begin position="324"/>
        <end position="334"/>
    </location>
</feature>
<feature type="region of interest" description="Disordered" evidence="1">
    <location>
        <begin position="204"/>
        <end position="257"/>
    </location>
</feature>
<accession>D8LEA6</accession>
<feature type="compositionally biased region" description="Basic and acidic residues" evidence="1">
    <location>
        <begin position="273"/>
        <end position="283"/>
    </location>
</feature>
<feature type="compositionally biased region" description="Low complexity" evidence="1">
    <location>
        <begin position="339"/>
        <end position="354"/>
    </location>
</feature>
<sequence>MFSQAKVLLPGYRRAAKELAERQQLELEFAAYKWKMAVGGVAFTVLILILVLSMVILLRWWGKHQADRESALVRTVEESRAETATANEKTTRFEAQRDTARSACYEFQLAVVENRADSHRASAESARVKTQLQTRTKLLKRTEAEKQMARSACYEYQLEGIHNRQDANRASMALAQAEHDLQKMTEVVARFNVQTQECRSSLQSAREQMARDSAQTEAVEEATRKAATQGKETGPQAQQQLVAEGSHASTASELDEEGFGLRHMEEAMLRSMEEVKQDGRCDPRQGNVSSAPWAKATAAPARRRREKKKEPPPTASTNRWAVFAEDEDDDDEDEGKGAEGATPADATPATSPPGRGRTRGKSPSPSRRRANNGRQDS</sequence>
<feature type="transmembrane region" description="Helical" evidence="2">
    <location>
        <begin position="36"/>
        <end position="58"/>
    </location>
</feature>
<evidence type="ECO:0000313" key="4">
    <source>
        <dbReference type="Proteomes" id="UP000002630"/>
    </source>
</evidence>
<keyword evidence="4" id="KW-1185">Reference proteome</keyword>
<dbReference type="EMBL" id="FN649760">
    <property type="protein sequence ID" value="CBN74189.1"/>
    <property type="molecule type" value="Genomic_DNA"/>
</dbReference>
<feature type="compositionally biased region" description="Polar residues" evidence="1">
    <location>
        <begin position="235"/>
        <end position="252"/>
    </location>
</feature>
<name>D8LEA6_ECTSI</name>
<evidence type="ECO:0000256" key="2">
    <source>
        <dbReference type="SAM" id="Phobius"/>
    </source>
</evidence>
<keyword evidence="2" id="KW-0812">Transmembrane</keyword>
<dbReference type="InParanoid" id="D8LEA6"/>
<proteinExistence type="predicted"/>
<protein>
    <submittedName>
        <fullName evidence="3">Uncharacterized protein</fullName>
    </submittedName>
</protein>
<feature type="compositionally biased region" description="Basic residues" evidence="1">
    <location>
        <begin position="356"/>
        <end position="371"/>
    </location>
</feature>
<evidence type="ECO:0000313" key="3">
    <source>
        <dbReference type="EMBL" id="CBN74189.1"/>
    </source>
</evidence>
<feature type="region of interest" description="Disordered" evidence="1">
    <location>
        <begin position="273"/>
        <end position="377"/>
    </location>
</feature>
<reference evidence="3 4" key="1">
    <citation type="journal article" date="2010" name="Nature">
        <title>The Ectocarpus genome and the independent evolution of multicellularity in brown algae.</title>
        <authorList>
            <person name="Cock J.M."/>
            <person name="Sterck L."/>
            <person name="Rouze P."/>
            <person name="Scornet D."/>
            <person name="Allen A.E."/>
            <person name="Amoutzias G."/>
            <person name="Anthouard V."/>
            <person name="Artiguenave F."/>
            <person name="Aury J.M."/>
            <person name="Badger J.H."/>
            <person name="Beszteri B."/>
            <person name="Billiau K."/>
            <person name="Bonnet E."/>
            <person name="Bothwell J.H."/>
            <person name="Bowler C."/>
            <person name="Boyen C."/>
            <person name="Brownlee C."/>
            <person name="Carrano C.J."/>
            <person name="Charrier B."/>
            <person name="Cho G.Y."/>
            <person name="Coelho S.M."/>
            <person name="Collen J."/>
            <person name="Corre E."/>
            <person name="Da Silva C."/>
            <person name="Delage L."/>
            <person name="Delaroque N."/>
            <person name="Dittami S.M."/>
            <person name="Doulbeau S."/>
            <person name="Elias M."/>
            <person name="Farnham G."/>
            <person name="Gachon C.M."/>
            <person name="Gschloessl B."/>
            <person name="Heesch S."/>
            <person name="Jabbari K."/>
            <person name="Jubin C."/>
            <person name="Kawai H."/>
            <person name="Kimura K."/>
            <person name="Kloareg B."/>
            <person name="Kupper F.C."/>
            <person name="Lang D."/>
            <person name="Le Bail A."/>
            <person name="Leblanc C."/>
            <person name="Lerouge P."/>
            <person name="Lohr M."/>
            <person name="Lopez P.J."/>
            <person name="Martens C."/>
            <person name="Maumus F."/>
            <person name="Michel G."/>
            <person name="Miranda-Saavedra D."/>
            <person name="Morales J."/>
            <person name="Moreau H."/>
            <person name="Motomura T."/>
            <person name="Nagasato C."/>
            <person name="Napoli C.A."/>
            <person name="Nelson D.R."/>
            <person name="Nyvall-Collen P."/>
            <person name="Peters A.F."/>
            <person name="Pommier C."/>
            <person name="Potin P."/>
            <person name="Poulain J."/>
            <person name="Quesneville H."/>
            <person name="Read B."/>
            <person name="Rensing S.A."/>
            <person name="Ritter A."/>
            <person name="Rousvoal S."/>
            <person name="Samanta M."/>
            <person name="Samson G."/>
            <person name="Schroeder D.C."/>
            <person name="Segurens B."/>
            <person name="Strittmatter M."/>
            <person name="Tonon T."/>
            <person name="Tregear J.W."/>
            <person name="Valentin K."/>
            <person name="von Dassow P."/>
            <person name="Yamagishi T."/>
            <person name="Van de Peer Y."/>
            <person name="Wincker P."/>
        </authorList>
    </citation>
    <scope>NUCLEOTIDE SEQUENCE [LARGE SCALE GENOMIC DNA]</scope>
    <source>
        <strain evidence="4">Ec32 / CCAP1310/4</strain>
    </source>
</reference>
<keyword evidence="2" id="KW-1133">Transmembrane helix</keyword>
<gene>
    <name evidence="3" type="ORF">Esi_0013_0110</name>
</gene>
<evidence type="ECO:0000256" key="1">
    <source>
        <dbReference type="SAM" id="MobiDB-lite"/>
    </source>
</evidence>
<organism evidence="3 4">
    <name type="scientific">Ectocarpus siliculosus</name>
    <name type="common">Brown alga</name>
    <name type="synonym">Conferva siliculosa</name>
    <dbReference type="NCBI Taxonomy" id="2880"/>
    <lineage>
        <taxon>Eukaryota</taxon>
        <taxon>Sar</taxon>
        <taxon>Stramenopiles</taxon>
        <taxon>Ochrophyta</taxon>
        <taxon>PX clade</taxon>
        <taxon>Phaeophyceae</taxon>
        <taxon>Ectocarpales</taxon>
        <taxon>Ectocarpaceae</taxon>
        <taxon>Ectocarpus</taxon>
    </lineage>
</organism>
<keyword evidence="2" id="KW-0472">Membrane</keyword>
<dbReference type="AlphaFoldDB" id="D8LEA6"/>